<evidence type="ECO:0000313" key="2">
    <source>
        <dbReference type="Proteomes" id="UP000237000"/>
    </source>
</evidence>
<dbReference type="InParanoid" id="A0A2P5EBI3"/>
<proteinExistence type="predicted"/>
<reference evidence="2" key="1">
    <citation type="submission" date="2016-06" db="EMBL/GenBank/DDBJ databases">
        <title>Parallel loss of symbiosis genes in relatives of nitrogen-fixing non-legume Parasponia.</title>
        <authorList>
            <person name="Van Velzen R."/>
            <person name="Holmer R."/>
            <person name="Bu F."/>
            <person name="Rutten L."/>
            <person name="Van Zeijl A."/>
            <person name="Liu W."/>
            <person name="Santuari L."/>
            <person name="Cao Q."/>
            <person name="Sharma T."/>
            <person name="Shen D."/>
            <person name="Roswanjaya Y."/>
            <person name="Wardhani T."/>
            <person name="Kalhor M.S."/>
            <person name="Jansen J."/>
            <person name="Van den Hoogen J."/>
            <person name="Gungor B."/>
            <person name="Hartog M."/>
            <person name="Hontelez J."/>
            <person name="Verver J."/>
            <person name="Yang W.-C."/>
            <person name="Schijlen E."/>
            <person name="Repin R."/>
            <person name="Schilthuizen M."/>
            <person name="Schranz E."/>
            <person name="Heidstra R."/>
            <person name="Miyata K."/>
            <person name="Fedorova E."/>
            <person name="Kohlen W."/>
            <person name="Bisseling T."/>
            <person name="Smit S."/>
            <person name="Geurts R."/>
        </authorList>
    </citation>
    <scope>NUCLEOTIDE SEQUENCE [LARGE SCALE GENOMIC DNA]</scope>
    <source>
        <strain evidence="2">cv. RG33-2</strain>
    </source>
</reference>
<gene>
    <name evidence="1" type="ORF">TorRG33x02_213180</name>
</gene>
<name>A0A2P5EBI3_TREOI</name>
<dbReference type="OrthoDB" id="1898956at2759"/>
<protein>
    <submittedName>
        <fullName evidence="1">Bric-a-brac protein</fullName>
    </submittedName>
</protein>
<accession>A0A2P5EBI3</accession>
<dbReference type="AlphaFoldDB" id="A0A2P5EBI3"/>
<comment type="caution">
    <text evidence="1">The sequence shown here is derived from an EMBL/GenBank/DDBJ whole genome shotgun (WGS) entry which is preliminary data.</text>
</comment>
<sequence>MVPWSYPQTPRQLGATAVLFVAGVSLMGAGAHLAYSNVEAQQARVKARRDFVKDRLRRLLDDID</sequence>
<organism evidence="1 2">
    <name type="scientific">Trema orientale</name>
    <name type="common">Charcoal tree</name>
    <name type="synonym">Celtis orientalis</name>
    <dbReference type="NCBI Taxonomy" id="63057"/>
    <lineage>
        <taxon>Eukaryota</taxon>
        <taxon>Viridiplantae</taxon>
        <taxon>Streptophyta</taxon>
        <taxon>Embryophyta</taxon>
        <taxon>Tracheophyta</taxon>
        <taxon>Spermatophyta</taxon>
        <taxon>Magnoliopsida</taxon>
        <taxon>eudicotyledons</taxon>
        <taxon>Gunneridae</taxon>
        <taxon>Pentapetalae</taxon>
        <taxon>rosids</taxon>
        <taxon>fabids</taxon>
        <taxon>Rosales</taxon>
        <taxon>Cannabaceae</taxon>
        <taxon>Trema</taxon>
    </lineage>
</organism>
<dbReference type="Proteomes" id="UP000237000">
    <property type="component" value="Unassembled WGS sequence"/>
</dbReference>
<evidence type="ECO:0000313" key="1">
    <source>
        <dbReference type="EMBL" id="PON82907.1"/>
    </source>
</evidence>
<dbReference type="EMBL" id="JXTC01000187">
    <property type="protein sequence ID" value="PON82907.1"/>
    <property type="molecule type" value="Genomic_DNA"/>
</dbReference>
<keyword evidence="2" id="KW-1185">Reference proteome</keyword>